<keyword evidence="3 5" id="KW-0067">ATP-binding</keyword>
<evidence type="ECO:0000259" key="4">
    <source>
        <dbReference type="PROSITE" id="PS50893"/>
    </source>
</evidence>
<accession>A0A2K8U5E1</accession>
<keyword evidence="6" id="KW-1185">Reference proteome</keyword>
<dbReference type="PROSITE" id="PS50893">
    <property type="entry name" value="ABC_TRANSPORTER_2"/>
    <property type="match status" value="1"/>
</dbReference>
<dbReference type="InterPro" id="IPR003439">
    <property type="entry name" value="ABC_transporter-like_ATP-bd"/>
</dbReference>
<dbReference type="Gene3D" id="3.40.50.300">
    <property type="entry name" value="P-loop containing nucleotide triphosphate hydrolases"/>
    <property type="match status" value="1"/>
</dbReference>
<organism evidence="5 6">
    <name type="scientific">Candidatus Thiodictyon syntrophicum</name>
    <dbReference type="NCBI Taxonomy" id="1166950"/>
    <lineage>
        <taxon>Bacteria</taxon>
        <taxon>Pseudomonadati</taxon>
        <taxon>Pseudomonadota</taxon>
        <taxon>Gammaproteobacteria</taxon>
        <taxon>Chromatiales</taxon>
        <taxon>Chromatiaceae</taxon>
        <taxon>Thiodictyon</taxon>
    </lineage>
</organism>
<dbReference type="AlphaFoldDB" id="A0A2K8U5E1"/>
<dbReference type="GO" id="GO:0016887">
    <property type="term" value="F:ATP hydrolysis activity"/>
    <property type="evidence" value="ECO:0007669"/>
    <property type="project" value="InterPro"/>
</dbReference>
<evidence type="ECO:0000313" key="5">
    <source>
        <dbReference type="EMBL" id="AUB80609.1"/>
    </source>
</evidence>
<dbReference type="InterPro" id="IPR003593">
    <property type="entry name" value="AAA+_ATPase"/>
</dbReference>
<proteinExistence type="inferred from homology"/>
<dbReference type="RefSeq" id="WP_100918403.1">
    <property type="nucleotide sequence ID" value="NZ_CP020370.1"/>
</dbReference>
<dbReference type="EMBL" id="CP020370">
    <property type="protein sequence ID" value="AUB80609.1"/>
    <property type="molecule type" value="Genomic_DNA"/>
</dbReference>
<evidence type="ECO:0000313" key="6">
    <source>
        <dbReference type="Proteomes" id="UP000232638"/>
    </source>
</evidence>
<dbReference type="Pfam" id="PF00005">
    <property type="entry name" value="ABC_tran"/>
    <property type="match status" value="1"/>
</dbReference>
<dbReference type="PANTHER" id="PTHR24220:SF689">
    <property type="entry name" value="LIPOPROTEIN-RELEASING SYSTEM ATP-BINDING PROTEIN LOLD"/>
    <property type="match status" value="1"/>
</dbReference>
<comment type="similarity">
    <text evidence="1">Belongs to the ABC transporter superfamily.</text>
</comment>
<sequence length="235" mass="25476">MLLDCADLSYTRGSGDQAFRVLIASLTLDLGEIVALTGESGCGKSTALELLGLVVRPLTAGRFRFATDGEPHDLAALWRGDRHARLARLRAAAIGFVLQTGGLLPYLSVAGNIGINRRLLCLPARDPDVDTIIDQLQIGRLLDKKPAQLSVGQYQRACIARALAHRPRLVLADEPSSALDPRLGEEVMELFLHLVERLGTSVILATHEQDRVRARGLREVRAVPLADGFGSRFDG</sequence>
<dbReference type="SUPFAM" id="SSF52540">
    <property type="entry name" value="P-loop containing nucleoside triphosphate hydrolases"/>
    <property type="match status" value="1"/>
</dbReference>
<reference evidence="5 6" key="1">
    <citation type="submission" date="2017-03" db="EMBL/GenBank/DDBJ databases">
        <title>Complete genome sequence of Candidatus 'Thiodictyon syntrophicum' sp. nov. strain Cad16T, a photolithoautotroph purple sulfur bacterium isolated from an alpine meromictic lake.</title>
        <authorList>
            <person name="Luedin S.M."/>
            <person name="Pothier J.F."/>
            <person name="Danza F."/>
            <person name="Storelli N."/>
            <person name="Wittwer M."/>
            <person name="Tonolla M."/>
        </authorList>
    </citation>
    <scope>NUCLEOTIDE SEQUENCE [LARGE SCALE GENOMIC DNA]</scope>
    <source>
        <strain evidence="5 6">Cad16T</strain>
    </source>
</reference>
<dbReference type="GO" id="GO:0022857">
    <property type="term" value="F:transmembrane transporter activity"/>
    <property type="evidence" value="ECO:0007669"/>
    <property type="project" value="TreeGrafter"/>
</dbReference>
<keyword evidence="2" id="KW-0547">Nucleotide-binding</keyword>
<dbReference type="PANTHER" id="PTHR24220">
    <property type="entry name" value="IMPORT ATP-BINDING PROTEIN"/>
    <property type="match status" value="1"/>
</dbReference>
<dbReference type="GO" id="GO:0044874">
    <property type="term" value="P:lipoprotein localization to outer membrane"/>
    <property type="evidence" value="ECO:0007669"/>
    <property type="project" value="TreeGrafter"/>
</dbReference>
<dbReference type="GO" id="GO:0005886">
    <property type="term" value="C:plasma membrane"/>
    <property type="evidence" value="ECO:0007669"/>
    <property type="project" value="TreeGrafter"/>
</dbReference>
<dbReference type="KEGG" id="tsy:THSYN_06355"/>
<dbReference type="OrthoDB" id="5675710at2"/>
<dbReference type="SMART" id="SM00382">
    <property type="entry name" value="AAA"/>
    <property type="match status" value="1"/>
</dbReference>
<dbReference type="Proteomes" id="UP000232638">
    <property type="component" value="Chromosome"/>
</dbReference>
<dbReference type="InterPro" id="IPR027417">
    <property type="entry name" value="P-loop_NTPase"/>
</dbReference>
<feature type="domain" description="ABC transporter" evidence="4">
    <location>
        <begin position="3"/>
        <end position="234"/>
    </location>
</feature>
<dbReference type="GO" id="GO:0005524">
    <property type="term" value="F:ATP binding"/>
    <property type="evidence" value="ECO:0007669"/>
    <property type="project" value="UniProtKB-KW"/>
</dbReference>
<protein>
    <submittedName>
        <fullName evidence="5">ABC transporter ATP-binding protein</fullName>
    </submittedName>
</protein>
<evidence type="ECO:0000256" key="2">
    <source>
        <dbReference type="ARBA" id="ARBA00022741"/>
    </source>
</evidence>
<gene>
    <name evidence="5" type="ORF">THSYN_06355</name>
</gene>
<dbReference type="GO" id="GO:0089705">
    <property type="term" value="P:protein localization to outer membrane"/>
    <property type="evidence" value="ECO:0007669"/>
    <property type="project" value="TreeGrafter"/>
</dbReference>
<evidence type="ECO:0000256" key="1">
    <source>
        <dbReference type="ARBA" id="ARBA00005417"/>
    </source>
</evidence>
<evidence type="ECO:0000256" key="3">
    <source>
        <dbReference type="ARBA" id="ARBA00022840"/>
    </source>
</evidence>
<name>A0A2K8U5E1_9GAMM</name>
<dbReference type="InterPro" id="IPR015854">
    <property type="entry name" value="ABC_transpr_LolD-like"/>
</dbReference>